<evidence type="ECO:0000313" key="2">
    <source>
        <dbReference type="EMBL" id="RNF06565.1"/>
    </source>
</evidence>
<comment type="caution">
    <text evidence="2">The sequence shown here is derived from an EMBL/GenBank/DDBJ whole genome shotgun (WGS) entry which is preliminary data.</text>
</comment>
<proteinExistence type="predicted"/>
<dbReference type="Proteomes" id="UP000284403">
    <property type="component" value="Unassembled WGS sequence"/>
</dbReference>
<protein>
    <submittedName>
        <fullName evidence="2">Uncharacterized protein</fullName>
    </submittedName>
</protein>
<name>A0A3R7MQG5_9TRYP</name>
<feature type="region of interest" description="Disordered" evidence="1">
    <location>
        <begin position="49"/>
        <end position="85"/>
    </location>
</feature>
<keyword evidence="3" id="KW-1185">Reference proteome</keyword>
<dbReference type="RefSeq" id="XP_029225485.1">
    <property type="nucleotide sequence ID" value="XM_029374402.1"/>
</dbReference>
<sequence length="344" mass="36572">MKPGQTRGGGIHDTRAGNLPRERASTKKVPYMAGRSSVYPYKAQHFVTAGDQSRGVTRSTREVAGASRKTSSLASSPASKEATQVRFPRTQMEEIASWLGSDTIFAEIELLAGRARELRLRAESLRNAPNAVASVSLGTVSVKRSQSQQRTPTSSTQPPFNEEAYAEQILGRSARGQKERVSSGVSSPPQEPCSAGEATQPGSGRSNGVAPTIEQMISLEQLAYGKSASPQRRRKQQEEEEEEEAEEGSHSPSVVEINEEVLKGSCDVQSPSPSVSSVVQVGVSVSAGTAAESSLGGAAVSLRDASPPRCGALGGHASCQADPYNLVQIPRAHHILSQVNFSYW</sequence>
<evidence type="ECO:0000256" key="1">
    <source>
        <dbReference type="SAM" id="MobiDB-lite"/>
    </source>
</evidence>
<dbReference type="GeneID" id="40321148"/>
<gene>
    <name evidence="2" type="ORF">Tco025E_07537</name>
</gene>
<feature type="region of interest" description="Disordered" evidence="1">
    <location>
        <begin position="222"/>
        <end position="255"/>
    </location>
</feature>
<feature type="compositionally biased region" description="Low complexity" evidence="1">
    <location>
        <begin position="144"/>
        <end position="159"/>
    </location>
</feature>
<reference evidence="2 3" key="1">
    <citation type="journal article" date="2018" name="BMC Genomics">
        <title>Genomic comparison of Trypanosoma conorhini and Trypanosoma rangeli to Trypanosoma cruzi strains of high and low virulence.</title>
        <authorList>
            <person name="Bradwell K.R."/>
            <person name="Koparde V.N."/>
            <person name="Matveyev A.V."/>
            <person name="Serrano M.G."/>
            <person name="Alves J.M."/>
            <person name="Parikh H."/>
            <person name="Huang B."/>
            <person name="Lee V."/>
            <person name="Espinosa-Alvarez O."/>
            <person name="Ortiz P.A."/>
            <person name="Costa-Martins A.G."/>
            <person name="Teixeira M.M."/>
            <person name="Buck G.A."/>
        </authorList>
    </citation>
    <scope>NUCLEOTIDE SEQUENCE [LARGE SCALE GENOMIC DNA]</scope>
    <source>
        <strain evidence="2 3">025E</strain>
    </source>
</reference>
<accession>A0A3R7MQG5</accession>
<feature type="region of interest" description="Disordered" evidence="1">
    <location>
        <begin position="1"/>
        <end position="31"/>
    </location>
</feature>
<dbReference type="OrthoDB" id="251325at2759"/>
<dbReference type="EMBL" id="MKKU01000594">
    <property type="protein sequence ID" value="RNF06565.1"/>
    <property type="molecule type" value="Genomic_DNA"/>
</dbReference>
<feature type="region of interest" description="Disordered" evidence="1">
    <location>
        <begin position="140"/>
        <end position="209"/>
    </location>
</feature>
<dbReference type="AlphaFoldDB" id="A0A3R7MQG5"/>
<feature type="compositionally biased region" description="Polar residues" evidence="1">
    <location>
        <begin position="68"/>
        <end position="82"/>
    </location>
</feature>
<evidence type="ECO:0000313" key="3">
    <source>
        <dbReference type="Proteomes" id="UP000284403"/>
    </source>
</evidence>
<feature type="compositionally biased region" description="Basic and acidic residues" evidence="1">
    <location>
        <begin position="10"/>
        <end position="25"/>
    </location>
</feature>
<organism evidence="2 3">
    <name type="scientific">Trypanosoma conorhini</name>
    <dbReference type="NCBI Taxonomy" id="83891"/>
    <lineage>
        <taxon>Eukaryota</taxon>
        <taxon>Discoba</taxon>
        <taxon>Euglenozoa</taxon>
        <taxon>Kinetoplastea</taxon>
        <taxon>Metakinetoplastina</taxon>
        <taxon>Trypanosomatida</taxon>
        <taxon>Trypanosomatidae</taxon>
        <taxon>Trypanosoma</taxon>
    </lineage>
</organism>